<dbReference type="PATRIC" id="fig|284581.3.peg.1362"/>
<evidence type="ECO:0000313" key="1">
    <source>
        <dbReference type="EMBL" id="KOO48149.1"/>
    </source>
</evidence>
<evidence type="ECO:0000313" key="2">
    <source>
        <dbReference type="Proteomes" id="UP000037558"/>
    </source>
</evidence>
<proteinExistence type="predicted"/>
<sequence>MRSYSKANLLGSSFHSNSGNTGTFIKAVNLLSQKFDVRFRIDIPYSVYLRGETFCDDIQELSGEKFTNGDLIKILYHDFVMYIMKKPDLKRVYQLLLERYDRIYNVQKPRRLEIIPYNTPEKLIINDQRGTSTYDLEDDDYVTLKVYLSKKYALRGEVVLADLAEIYPDHPFTLEKVLEIIYIDFVEKFRRGELQDAVVNILNYLDE</sequence>
<organism evidence="1 2">
    <name type="scientific">Priestia koreensis</name>
    <dbReference type="NCBI Taxonomy" id="284581"/>
    <lineage>
        <taxon>Bacteria</taxon>
        <taxon>Bacillati</taxon>
        <taxon>Bacillota</taxon>
        <taxon>Bacilli</taxon>
        <taxon>Bacillales</taxon>
        <taxon>Bacillaceae</taxon>
        <taxon>Priestia</taxon>
    </lineage>
</organism>
<reference evidence="2" key="1">
    <citation type="submission" date="2015-08" db="EMBL/GenBank/DDBJ databases">
        <title>Fjat-14210 dsm16467.</title>
        <authorList>
            <person name="Liu B."/>
            <person name="Wang J."/>
            <person name="Zhu Y."/>
            <person name="Liu G."/>
            <person name="Chen Q."/>
            <person name="Chen Z."/>
            <person name="Lan J."/>
            <person name="Che J."/>
            <person name="Ge C."/>
            <person name="Shi H."/>
            <person name="Pan Z."/>
            <person name="Liu X."/>
        </authorList>
    </citation>
    <scope>NUCLEOTIDE SEQUENCE [LARGE SCALE GENOMIC DNA]</scope>
    <source>
        <strain evidence="2">DSM 16467</strain>
    </source>
</reference>
<dbReference type="EMBL" id="LILC01000006">
    <property type="protein sequence ID" value="KOO48149.1"/>
    <property type="molecule type" value="Genomic_DNA"/>
</dbReference>
<dbReference type="Proteomes" id="UP000037558">
    <property type="component" value="Unassembled WGS sequence"/>
</dbReference>
<gene>
    <name evidence="1" type="ORF">AMD01_04905</name>
</gene>
<accession>A0A0M0LAS9</accession>
<dbReference type="AlphaFoldDB" id="A0A0M0LAS9"/>
<keyword evidence="2" id="KW-1185">Reference proteome</keyword>
<protein>
    <submittedName>
        <fullName evidence="1">Uncharacterized protein</fullName>
    </submittedName>
</protein>
<comment type="caution">
    <text evidence="1">The sequence shown here is derived from an EMBL/GenBank/DDBJ whole genome shotgun (WGS) entry which is preliminary data.</text>
</comment>
<name>A0A0M0LAS9_9BACI</name>
<dbReference type="OrthoDB" id="2691320at2"/>
<dbReference type="RefSeq" id="WP_053400296.1">
    <property type="nucleotide sequence ID" value="NZ_LILC01000006.1"/>
</dbReference>